<dbReference type="Proteomes" id="UP000575898">
    <property type="component" value="Unassembled WGS sequence"/>
</dbReference>
<organism evidence="2 3">
    <name type="scientific">Chitinivorax tropicus</name>
    <dbReference type="NCBI Taxonomy" id="714531"/>
    <lineage>
        <taxon>Bacteria</taxon>
        <taxon>Pseudomonadati</taxon>
        <taxon>Pseudomonadota</taxon>
        <taxon>Betaproteobacteria</taxon>
        <taxon>Chitinivorax</taxon>
    </lineage>
</organism>
<reference evidence="2 3" key="1">
    <citation type="submission" date="2020-08" db="EMBL/GenBank/DDBJ databases">
        <title>Genomic Encyclopedia of Type Strains, Phase IV (KMG-IV): sequencing the most valuable type-strain genomes for metagenomic binning, comparative biology and taxonomic classification.</title>
        <authorList>
            <person name="Goeker M."/>
        </authorList>
    </citation>
    <scope>NUCLEOTIDE SEQUENCE [LARGE SCALE GENOMIC DNA]</scope>
    <source>
        <strain evidence="2 3">DSM 27165</strain>
    </source>
</reference>
<keyword evidence="3" id="KW-1185">Reference proteome</keyword>
<name>A0A840MM48_9PROT</name>
<feature type="region of interest" description="Disordered" evidence="1">
    <location>
        <begin position="16"/>
        <end position="40"/>
    </location>
</feature>
<feature type="region of interest" description="Disordered" evidence="1">
    <location>
        <begin position="191"/>
        <end position="213"/>
    </location>
</feature>
<evidence type="ECO:0000313" key="3">
    <source>
        <dbReference type="Proteomes" id="UP000575898"/>
    </source>
</evidence>
<dbReference type="AlphaFoldDB" id="A0A840MM48"/>
<proteinExistence type="predicted"/>
<protein>
    <recommendedName>
        <fullName evidence="4">Methyl-accepting chemotaxis protein</fullName>
    </recommendedName>
</protein>
<dbReference type="RefSeq" id="WP_184034852.1">
    <property type="nucleotide sequence ID" value="NZ_JACHHY010000003.1"/>
</dbReference>
<evidence type="ECO:0000313" key="2">
    <source>
        <dbReference type="EMBL" id="MBB5017273.1"/>
    </source>
</evidence>
<dbReference type="EMBL" id="JACHHY010000003">
    <property type="protein sequence ID" value="MBB5017273.1"/>
    <property type="molecule type" value="Genomic_DNA"/>
</dbReference>
<evidence type="ECO:0008006" key="4">
    <source>
        <dbReference type="Google" id="ProtNLM"/>
    </source>
</evidence>
<comment type="caution">
    <text evidence="2">The sequence shown here is derived from an EMBL/GenBank/DDBJ whole genome shotgun (WGS) entry which is preliminary data.</text>
</comment>
<evidence type="ECO:0000256" key="1">
    <source>
        <dbReference type="SAM" id="MobiDB-lite"/>
    </source>
</evidence>
<gene>
    <name evidence="2" type="ORF">HNQ59_000537</name>
</gene>
<accession>A0A840MM48</accession>
<sequence length="234" mass="25464">MSGFMRALHKVGLIELDDVPPPSQATEAEPATSVRDELPEPVPEAPIATFTLEPAPQATEPVAQGVTEQRPLEEIYSEFRIPPSPFAAEKLLKVLDGLMALDANTRKAAVLALDAADDSWTIEDSVADAALKVQALEQAKQQIMAAVTLAEQTAQQTIAAREQTLQESIARIRQQMADLEALMERELARAATDKADSEHQAKATREAAERETTRLQTEIGRLEDIQRIFGTSAA</sequence>